<dbReference type="Pfam" id="PF00126">
    <property type="entry name" value="HTH_1"/>
    <property type="match status" value="1"/>
</dbReference>
<evidence type="ECO:0000256" key="3">
    <source>
        <dbReference type="ARBA" id="ARBA00023125"/>
    </source>
</evidence>
<dbReference type="RefSeq" id="WP_287273456.1">
    <property type="nucleotide sequence ID" value="NZ_JAMYMY010000005.1"/>
</dbReference>
<feature type="domain" description="HTH lysR-type" evidence="5">
    <location>
        <begin position="1"/>
        <end position="58"/>
    </location>
</feature>
<dbReference type="Gene3D" id="3.40.190.290">
    <property type="match status" value="1"/>
</dbReference>
<accession>A0ABV1YBZ1</accession>
<dbReference type="SUPFAM" id="SSF53850">
    <property type="entry name" value="Periplasmic binding protein-like II"/>
    <property type="match status" value="1"/>
</dbReference>
<dbReference type="InterPro" id="IPR036388">
    <property type="entry name" value="WH-like_DNA-bd_sf"/>
</dbReference>
<comment type="caution">
    <text evidence="6">The sequence shown here is derived from an EMBL/GenBank/DDBJ whole genome shotgun (WGS) entry which is preliminary data.</text>
</comment>
<evidence type="ECO:0000313" key="7">
    <source>
        <dbReference type="Proteomes" id="UP001464387"/>
    </source>
</evidence>
<dbReference type="PRINTS" id="PR00039">
    <property type="entry name" value="HTHLYSR"/>
</dbReference>
<organism evidence="6 7">
    <name type="scientific">Mesorhizobium opportunistum</name>
    <dbReference type="NCBI Taxonomy" id="593909"/>
    <lineage>
        <taxon>Bacteria</taxon>
        <taxon>Pseudomonadati</taxon>
        <taxon>Pseudomonadota</taxon>
        <taxon>Alphaproteobacteria</taxon>
        <taxon>Hyphomicrobiales</taxon>
        <taxon>Phyllobacteriaceae</taxon>
        <taxon>Mesorhizobium</taxon>
    </lineage>
</organism>
<gene>
    <name evidence="6" type="ORF">NKI33_06410</name>
</gene>
<evidence type="ECO:0000256" key="4">
    <source>
        <dbReference type="ARBA" id="ARBA00023163"/>
    </source>
</evidence>
<name>A0ABV1YBZ1_9HYPH</name>
<evidence type="ECO:0000256" key="2">
    <source>
        <dbReference type="ARBA" id="ARBA00023015"/>
    </source>
</evidence>
<dbReference type="PANTHER" id="PTHR30419:SF8">
    <property type="entry name" value="NITROGEN ASSIMILATION TRANSCRIPTIONAL ACTIVATOR-RELATED"/>
    <property type="match status" value="1"/>
</dbReference>
<reference evidence="6 7" key="1">
    <citation type="journal article" date="2024" name="Proc. Natl. Acad. Sci. U.S.A.">
        <title>The evolutionary genomics of adaptation to stress in wild rhizobium bacteria.</title>
        <authorList>
            <person name="Kehlet-Delgado H."/>
            <person name="Montoya A.P."/>
            <person name="Jensen K.T."/>
            <person name="Wendlandt C.E."/>
            <person name="Dexheimer C."/>
            <person name="Roberts M."/>
            <person name="Torres Martinez L."/>
            <person name="Friesen M.L."/>
            <person name="Griffitts J.S."/>
            <person name="Porter S.S."/>
        </authorList>
    </citation>
    <scope>NUCLEOTIDE SEQUENCE [LARGE SCALE GENOMIC DNA]</scope>
    <source>
        <strain evidence="6 7">M0729</strain>
    </source>
</reference>
<proteinExistence type="inferred from homology"/>
<evidence type="ECO:0000313" key="6">
    <source>
        <dbReference type="EMBL" id="MER8932592.1"/>
    </source>
</evidence>
<evidence type="ECO:0000256" key="1">
    <source>
        <dbReference type="ARBA" id="ARBA00009437"/>
    </source>
</evidence>
<dbReference type="PROSITE" id="PS50931">
    <property type="entry name" value="HTH_LYSR"/>
    <property type="match status" value="1"/>
</dbReference>
<keyword evidence="3" id="KW-0238">DNA-binding</keyword>
<dbReference type="InterPro" id="IPR050950">
    <property type="entry name" value="HTH-type_LysR_regulators"/>
</dbReference>
<keyword evidence="2" id="KW-0805">Transcription regulation</keyword>
<keyword evidence="4" id="KW-0804">Transcription</keyword>
<sequence length="309" mass="33884">MDLTALRYFFETALAGSIRQAAERVHVAPSAISRQIAKLEHELGTALLERRSNGVRLTPAGELLAKQMQLTVRDITRVRSQIDELKGLRRGEVSLWCIEGLVDNYLPDVIGRFTQQYPEITFNIVITSTDRIVQALIADEAEIGIALNASLKQPIVNSGGWSEPVQAIVAPGHPLANRTSVTLSELTEFKAALPDTTFGVRRLVDRILESQGTVLRVLATTNSIQMTASIARQGIAFTLMPYFAVARDCAAGSLVAVPVAETEMEMACVEFCTHESRRLPLAAREFLNFLKSSAPASHNPRKKRLHAVA</sequence>
<dbReference type="InterPro" id="IPR005119">
    <property type="entry name" value="LysR_subst-bd"/>
</dbReference>
<keyword evidence="7" id="KW-1185">Reference proteome</keyword>
<dbReference type="InterPro" id="IPR000847">
    <property type="entry name" value="LysR_HTH_N"/>
</dbReference>
<protein>
    <submittedName>
        <fullName evidence="6">LysR family transcriptional regulator</fullName>
    </submittedName>
</protein>
<dbReference type="Proteomes" id="UP001464387">
    <property type="component" value="Unassembled WGS sequence"/>
</dbReference>
<dbReference type="PANTHER" id="PTHR30419">
    <property type="entry name" value="HTH-TYPE TRANSCRIPTIONAL REGULATOR YBHD"/>
    <property type="match status" value="1"/>
</dbReference>
<dbReference type="Gene3D" id="1.10.10.10">
    <property type="entry name" value="Winged helix-like DNA-binding domain superfamily/Winged helix DNA-binding domain"/>
    <property type="match status" value="1"/>
</dbReference>
<evidence type="ECO:0000259" key="5">
    <source>
        <dbReference type="PROSITE" id="PS50931"/>
    </source>
</evidence>
<dbReference type="InterPro" id="IPR036390">
    <property type="entry name" value="WH_DNA-bd_sf"/>
</dbReference>
<dbReference type="EMBL" id="JAMYPJ010000006">
    <property type="protein sequence ID" value="MER8932592.1"/>
    <property type="molecule type" value="Genomic_DNA"/>
</dbReference>
<dbReference type="SUPFAM" id="SSF46785">
    <property type="entry name" value="Winged helix' DNA-binding domain"/>
    <property type="match status" value="1"/>
</dbReference>
<comment type="similarity">
    <text evidence="1">Belongs to the LysR transcriptional regulatory family.</text>
</comment>
<dbReference type="Pfam" id="PF03466">
    <property type="entry name" value="LysR_substrate"/>
    <property type="match status" value="1"/>
</dbReference>